<accession>A0A1H9TQ68</accession>
<name>A0A1H9TQ68_9LACT</name>
<keyword evidence="1" id="KW-0472">Membrane</keyword>
<dbReference type="Proteomes" id="UP000198948">
    <property type="component" value="Unassembled WGS sequence"/>
</dbReference>
<dbReference type="EMBL" id="FOHA01000015">
    <property type="protein sequence ID" value="SER99079.1"/>
    <property type="molecule type" value="Genomic_DNA"/>
</dbReference>
<feature type="transmembrane region" description="Helical" evidence="1">
    <location>
        <begin position="6"/>
        <end position="29"/>
    </location>
</feature>
<reference evidence="2 3" key="1">
    <citation type="submission" date="2016-10" db="EMBL/GenBank/DDBJ databases">
        <authorList>
            <person name="de Groot N.N."/>
        </authorList>
    </citation>
    <scope>NUCLEOTIDE SEQUENCE [LARGE SCALE GENOMIC DNA]</scope>
    <source>
        <strain evidence="2 3">DSM 13760</strain>
    </source>
</reference>
<protein>
    <submittedName>
        <fullName evidence="2">Uncharacterized protein</fullName>
    </submittedName>
</protein>
<dbReference type="AlphaFoldDB" id="A0A1H9TQ68"/>
<keyword evidence="3" id="KW-1185">Reference proteome</keyword>
<sequence>MPNVTDLFIGMLSVFGFITLINFLFLLLANKLQTRKITKIVEEQTEVLYYAILEELKGGDE</sequence>
<evidence type="ECO:0000256" key="1">
    <source>
        <dbReference type="SAM" id="Phobius"/>
    </source>
</evidence>
<keyword evidence="1" id="KW-0812">Transmembrane</keyword>
<gene>
    <name evidence="2" type="ORF">SAMN04488559_11544</name>
</gene>
<proteinExistence type="predicted"/>
<keyword evidence="1" id="KW-1133">Transmembrane helix</keyword>
<dbReference type="STRING" id="142588.SAMN04488559_11544"/>
<evidence type="ECO:0000313" key="3">
    <source>
        <dbReference type="Proteomes" id="UP000198948"/>
    </source>
</evidence>
<organism evidence="2 3">
    <name type="scientific">Isobaculum melis</name>
    <dbReference type="NCBI Taxonomy" id="142588"/>
    <lineage>
        <taxon>Bacteria</taxon>
        <taxon>Bacillati</taxon>
        <taxon>Bacillota</taxon>
        <taxon>Bacilli</taxon>
        <taxon>Lactobacillales</taxon>
        <taxon>Carnobacteriaceae</taxon>
        <taxon>Isobaculum</taxon>
    </lineage>
</organism>
<dbReference type="RefSeq" id="WP_092653215.1">
    <property type="nucleotide sequence ID" value="NZ_FOHA01000015.1"/>
</dbReference>
<evidence type="ECO:0000313" key="2">
    <source>
        <dbReference type="EMBL" id="SER99079.1"/>
    </source>
</evidence>